<dbReference type="GO" id="GO:0009279">
    <property type="term" value="C:cell outer membrane"/>
    <property type="evidence" value="ECO:0007669"/>
    <property type="project" value="UniProtKB-SubCell"/>
</dbReference>
<comment type="subcellular location">
    <subcellularLocation>
        <location evidence="4">Cell outer membrane</location>
    </subcellularLocation>
</comment>
<comment type="subunit">
    <text evidence="4">Part of the Bam complex.</text>
</comment>
<dbReference type="EMBL" id="CP028519">
    <property type="protein sequence ID" value="AVY93012.1"/>
    <property type="molecule type" value="Genomic_DNA"/>
</dbReference>
<proteinExistence type="inferred from homology"/>
<keyword evidence="3 4" id="KW-0998">Cell outer membrane</keyword>
<dbReference type="Pfam" id="PF13360">
    <property type="entry name" value="PQQ_2"/>
    <property type="match status" value="1"/>
</dbReference>
<dbReference type="KEGG" id="maer:DAI18_02340"/>
<keyword evidence="2 4" id="KW-0472">Membrane</keyword>
<dbReference type="InterPro" id="IPR002372">
    <property type="entry name" value="PQQ_rpt_dom"/>
</dbReference>
<keyword evidence="7" id="KW-1185">Reference proteome</keyword>
<feature type="domain" description="Pyrrolo-quinoline quinone repeat" evidence="5">
    <location>
        <begin position="110"/>
        <end position="341"/>
    </location>
</feature>
<dbReference type="HAMAP" id="MF_00923">
    <property type="entry name" value="OM_assembly_BamB"/>
    <property type="match status" value="1"/>
</dbReference>
<dbReference type="SUPFAM" id="SSF50998">
    <property type="entry name" value="Quinoprotein alcohol dehydrogenase-like"/>
    <property type="match status" value="1"/>
</dbReference>
<dbReference type="GO" id="GO:0043165">
    <property type="term" value="P:Gram-negative-bacterium-type cell outer membrane assembly"/>
    <property type="evidence" value="ECO:0007669"/>
    <property type="project" value="UniProtKB-UniRule"/>
</dbReference>
<name>A0A2S0P6P3_9NEIS</name>
<dbReference type="Gene3D" id="2.130.10.10">
    <property type="entry name" value="YVTN repeat-like/Quinoprotein amine dehydrogenase"/>
    <property type="match status" value="1"/>
</dbReference>
<evidence type="ECO:0000256" key="1">
    <source>
        <dbReference type="ARBA" id="ARBA00022729"/>
    </source>
</evidence>
<evidence type="ECO:0000313" key="7">
    <source>
        <dbReference type="Proteomes" id="UP000244173"/>
    </source>
</evidence>
<dbReference type="PANTHER" id="PTHR34512">
    <property type="entry name" value="CELL SURFACE PROTEIN"/>
    <property type="match status" value="1"/>
</dbReference>
<evidence type="ECO:0000256" key="3">
    <source>
        <dbReference type="ARBA" id="ARBA00023237"/>
    </source>
</evidence>
<organism evidence="6 7">
    <name type="scientific">Microvirgula aerodenitrificans</name>
    <dbReference type="NCBI Taxonomy" id="57480"/>
    <lineage>
        <taxon>Bacteria</taxon>
        <taxon>Pseudomonadati</taxon>
        <taxon>Pseudomonadota</taxon>
        <taxon>Betaproteobacteria</taxon>
        <taxon>Neisseriales</taxon>
        <taxon>Aquaspirillaceae</taxon>
        <taxon>Microvirgula</taxon>
    </lineage>
</organism>
<dbReference type="InterPro" id="IPR011047">
    <property type="entry name" value="Quinoprotein_ADH-like_sf"/>
</dbReference>
<dbReference type="InterPro" id="IPR017687">
    <property type="entry name" value="BamB"/>
</dbReference>
<dbReference type="Proteomes" id="UP000244173">
    <property type="component" value="Chromosome"/>
</dbReference>
<dbReference type="SMART" id="SM00564">
    <property type="entry name" value="PQQ"/>
    <property type="match status" value="4"/>
</dbReference>
<dbReference type="InterPro" id="IPR015943">
    <property type="entry name" value="WD40/YVTN_repeat-like_dom_sf"/>
</dbReference>
<dbReference type="AlphaFoldDB" id="A0A2S0P6P3"/>
<gene>
    <name evidence="4 6" type="primary">bamB</name>
    <name evidence="6" type="ORF">DAI18_02340</name>
</gene>
<evidence type="ECO:0000256" key="4">
    <source>
        <dbReference type="HAMAP-Rule" id="MF_00923"/>
    </source>
</evidence>
<comment type="function">
    <text evidence="4">Part of the outer membrane protein assembly complex, which is involved in assembly and insertion of beta-barrel proteins into the outer membrane.</text>
</comment>
<dbReference type="GO" id="GO:0051205">
    <property type="term" value="P:protein insertion into membrane"/>
    <property type="evidence" value="ECO:0007669"/>
    <property type="project" value="UniProtKB-UniRule"/>
</dbReference>
<sequence>MRPIWSPWPRCRRKRRAQNWSKSKSIHWVADNMNKPFPMKLSAVALLAALALSGCSLFSGSDNTPEPTPLKPLKPLVDLKVGWKNSVGDAGGYVFEPAFDGERVYTAGNNGRVQIIDPATGREIGGFDTKVRLSAGVGVRDGRVFAVSERGELLAFTTQGESRWKATLTSQALEAPQTDGKTVVVRTGDGNVTAFDFASGQQLWLYQRQQPALSVRSTGAMQLLGSDVVLLGLPGGVLTVLGLADGRAMWEANVATPKGATELDRMVDVASRPVFDRGQVCAVAFQGRLSCFDARTATPMWSREVSSSKGIALDAANIYVTADDGSVQAFDRTDGRSVWRQDGFKYRKVEAPALLGRFVVVTDGEGIAHLLSNESGDELGRASIGASGQPVAAGPNLLVQGLGRIAQLGL</sequence>
<protein>
    <recommendedName>
        <fullName evidence="4">Outer membrane protein assembly factor BamB</fullName>
    </recommendedName>
</protein>
<dbReference type="PANTHER" id="PTHR34512:SF30">
    <property type="entry name" value="OUTER MEMBRANE PROTEIN ASSEMBLY FACTOR BAMB"/>
    <property type="match status" value="1"/>
</dbReference>
<comment type="similarity">
    <text evidence="4">Belongs to the BamB family.</text>
</comment>
<dbReference type="InterPro" id="IPR018391">
    <property type="entry name" value="PQQ_b-propeller_rpt"/>
</dbReference>
<keyword evidence="1 4" id="KW-0732">Signal</keyword>
<dbReference type="NCBIfam" id="TIGR03300">
    <property type="entry name" value="assembly_YfgL"/>
    <property type="match status" value="1"/>
</dbReference>
<dbReference type="STRING" id="1122240.GCA_000620105_03042"/>
<reference evidence="6 7" key="1">
    <citation type="submission" date="2018-04" db="EMBL/GenBank/DDBJ databases">
        <title>Denitrifier Microvirgula.</title>
        <authorList>
            <person name="Anderson E."/>
            <person name="Jang J."/>
            <person name="Ishii S."/>
        </authorList>
    </citation>
    <scope>NUCLEOTIDE SEQUENCE [LARGE SCALE GENOMIC DNA]</scope>
    <source>
        <strain evidence="6 7">BE2.4</strain>
    </source>
</reference>
<evidence type="ECO:0000256" key="2">
    <source>
        <dbReference type="ARBA" id="ARBA00023136"/>
    </source>
</evidence>
<evidence type="ECO:0000259" key="5">
    <source>
        <dbReference type="Pfam" id="PF13360"/>
    </source>
</evidence>
<accession>A0A2S0P6P3</accession>
<evidence type="ECO:0000313" key="6">
    <source>
        <dbReference type="EMBL" id="AVY93012.1"/>
    </source>
</evidence>